<feature type="domain" description="EamA" evidence="2">
    <location>
        <begin position="157"/>
        <end position="290"/>
    </location>
</feature>
<dbReference type="SUPFAM" id="SSF103481">
    <property type="entry name" value="Multidrug resistance efflux transporter EmrE"/>
    <property type="match status" value="2"/>
</dbReference>
<feature type="transmembrane region" description="Helical" evidence="1">
    <location>
        <begin position="7"/>
        <end position="29"/>
    </location>
</feature>
<keyword evidence="1" id="KW-1133">Transmembrane helix</keyword>
<dbReference type="AlphaFoldDB" id="A0A1H3VUL2"/>
<keyword evidence="1" id="KW-0472">Membrane</keyword>
<dbReference type="Proteomes" id="UP000198820">
    <property type="component" value="Unassembled WGS sequence"/>
</dbReference>
<dbReference type="Pfam" id="PF00892">
    <property type="entry name" value="EamA"/>
    <property type="match status" value="2"/>
</dbReference>
<dbReference type="GO" id="GO:0016020">
    <property type="term" value="C:membrane"/>
    <property type="evidence" value="ECO:0007669"/>
    <property type="project" value="InterPro"/>
</dbReference>
<feature type="transmembrane region" description="Helical" evidence="1">
    <location>
        <begin position="160"/>
        <end position="179"/>
    </location>
</feature>
<dbReference type="InterPro" id="IPR000620">
    <property type="entry name" value="EamA_dom"/>
</dbReference>
<feature type="transmembrane region" description="Helical" evidence="1">
    <location>
        <begin position="75"/>
        <end position="94"/>
    </location>
</feature>
<feature type="transmembrane region" description="Helical" evidence="1">
    <location>
        <begin position="131"/>
        <end position="148"/>
    </location>
</feature>
<dbReference type="EMBL" id="FNQF01000001">
    <property type="protein sequence ID" value="SDZ78430.1"/>
    <property type="molecule type" value="Genomic_DNA"/>
</dbReference>
<dbReference type="PANTHER" id="PTHR22911:SF137">
    <property type="entry name" value="SOLUTE CARRIER FAMILY 35 MEMBER G2-RELATED"/>
    <property type="match status" value="1"/>
</dbReference>
<dbReference type="PROSITE" id="PS51257">
    <property type="entry name" value="PROKAR_LIPOPROTEIN"/>
    <property type="match status" value="1"/>
</dbReference>
<dbReference type="Gene3D" id="1.10.3730.20">
    <property type="match status" value="1"/>
</dbReference>
<evidence type="ECO:0000256" key="1">
    <source>
        <dbReference type="SAM" id="Phobius"/>
    </source>
</evidence>
<feature type="transmembrane region" description="Helical" evidence="1">
    <location>
        <begin position="35"/>
        <end position="55"/>
    </location>
</feature>
<feature type="domain" description="EamA" evidence="2">
    <location>
        <begin position="6"/>
        <end position="143"/>
    </location>
</feature>
<reference evidence="3 4" key="1">
    <citation type="submission" date="2016-10" db="EMBL/GenBank/DDBJ databases">
        <authorList>
            <person name="de Groot N.N."/>
        </authorList>
    </citation>
    <scope>NUCLEOTIDE SEQUENCE [LARGE SCALE GENOMIC DNA]</scope>
    <source>
        <strain evidence="3 4">DSM 23581</strain>
    </source>
</reference>
<organism evidence="3 4">
    <name type="scientific">Psychroflexus halocasei</name>
    <dbReference type="NCBI Taxonomy" id="908615"/>
    <lineage>
        <taxon>Bacteria</taxon>
        <taxon>Pseudomonadati</taxon>
        <taxon>Bacteroidota</taxon>
        <taxon>Flavobacteriia</taxon>
        <taxon>Flavobacteriales</taxon>
        <taxon>Flavobacteriaceae</taxon>
        <taxon>Psychroflexus</taxon>
    </lineage>
</organism>
<dbReference type="PANTHER" id="PTHR22911">
    <property type="entry name" value="ACYL-MALONYL CONDENSING ENZYME-RELATED"/>
    <property type="match status" value="1"/>
</dbReference>
<feature type="transmembrane region" description="Helical" evidence="1">
    <location>
        <begin position="243"/>
        <end position="267"/>
    </location>
</feature>
<accession>A0A1H3VUL2</accession>
<dbReference type="STRING" id="908615.SAMN05421540_101286"/>
<gene>
    <name evidence="3" type="ORF">SAMN05421540_101286</name>
</gene>
<feature type="transmembrane region" description="Helical" evidence="1">
    <location>
        <begin position="273"/>
        <end position="291"/>
    </location>
</feature>
<feature type="transmembrane region" description="Helical" evidence="1">
    <location>
        <begin position="100"/>
        <end position="119"/>
    </location>
</feature>
<proteinExistence type="predicted"/>
<sequence>MNSVLKGALFVALGSSCYGMLTTFVKLAYKEDFTVYEVTFAQLFIGFIGLIFLNFFLKKSNRPEETKAVRNRSRLYLMLSGTSLGFTSIFYYLAMETITVSVGIVLLMQSVWIGVMFDIIVNKVKPTKQKIFSVILVLVGTVLAADILTKDQSASGIGLFYGFCAAISFAATIITSSRVSLQYHSITRSKWMILGGLIVATIFTAFTFGGEFDFGILKLWGPILALFGTILPPLFLTSGMPKINVGLGAIISSIELPVAVMMGYFVLGEQQNYIKWIGILMILSAIILMNYKKAVR</sequence>
<keyword evidence="4" id="KW-1185">Reference proteome</keyword>
<keyword evidence="1" id="KW-0812">Transmembrane</keyword>
<protein>
    <submittedName>
        <fullName evidence="3">Threonine/homoserine efflux transporter RhtA</fullName>
    </submittedName>
</protein>
<evidence type="ECO:0000259" key="2">
    <source>
        <dbReference type="Pfam" id="PF00892"/>
    </source>
</evidence>
<feature type="transmembrane region" description="Helical" evidence="1">
    <location>
        <begin position="216"/>
        <end position="236"/>
    </location>
</feature>
<dbReference type="InterPro" id="IPR037185">
    <property type="entry name" value="EmrE-like"/>
</dbReference>
<dbReference type="RefSeq" id="WP_093238391.1">
    <property type="nucleotide sequence ID" value="NZ_FNQF01000001.1"/>
</dbReference>
<evidence type="ECO:0000313" key="4">
    <source>
        <dbReference type="Proteomes" id="UP000198820"/>
    </source>
</evidence>
<name>A0A1H3VUL2_9FLAO</name>
<feature type="transmembrane region" description="Helical" evidence="1">
    <location>
        <begin position="191"/>
        <end position="210"/>
    </location>
</feature>
<evidence type="ECO:0000313" key="3">
    <source>
        <dbReference type="EMBL" id="SDZ78430.1"/>
    </source>
</evidence>